<dbReference type="Proteomes" id="UP000828390">
    <property type="component" value="Unassembled WGS sequence"/>
</dbReference>
<reference evidence="1" key="1">
    <citation type="journal article" date="2019" name="bioRxiv">
        <title>The Genome of the Zebra Mussel, Dreissena polymorpha: A Resource for Invasive Species Research.</title>
        <authorList>
            <person name="McCartney M.A."/>
            <person name="Auch B."/>
            <person name="Kono T."/>
            <person name="Mallez S."/>
            <person name="Zhang Y."/>
            <person name="Obille A."/>
            <person name="Becker A."/>
            <person name="Abrahante J.E."/>
            <person name="Garbe J."/>
            <person name="Badalamenti J.P."/>
            <person name="Herman A."/>
            <person name="Mangelson H."/>
            <person name="Liachko I."/>
            <person name="Sullivan S."/>
            <person name="Sone E.D."/>
            <person name="Koren S."/>
            <person name="Silverstein K.A.T."/>
            <person name="Beckman K.B."/>
            <person name="Gohl D.M."/>
        </authorList>
    </citation>
    <scope>NUCLEOTIDE SEQUENCE</scope>
    <source>
        <strain evidence="1">Duluth1</strain>
        <tissue evidence="1">Whole animal</tissue>
    </source>
</reference>
<keyword evidence="2" id="KW-1185">Reference proteome</keyword>
<evidence type="ECO:0000313" key="1">
    <source>
        <dbReference type="EMBL" id="KAH3706242.1"/>
    </source>
</evidence>
<organism evidence="1 2">
    <name type="scientific">Dreissena polymorpha</name>
    <name type="common">Zebra mussel</name>
    <name type="synonym">Mytilus polymorpha</name>
    <dbReference type="NCBI Taxonomy" id="45954"/>
    <lineage>
        <taxon>Eukaryota</taxon>
        <taxon>Metazoa</taxon>
        <taxon>Spiralia</taxon>
        <taxon>Lophotrochozoa</taxon>
        <taxon>Mollusca</taxon>
        <taxon>Bivalvia</taxon>
        <taxon>Autobranchia</taxon>
        <taxon>Heteroconchia</taxon>
        <taxon>Euheterodonta</taxon>
        <taxon>Imparidentia</taxon>
        <taxon>Neoheterodontei</taxon>
        <taxon>Myida</taxon>
        <taxon>Dreissenoidea</taxon>
        <taxon>Dreissenidae</taxon>
        <taxon>Dreissena</taxon>
    </lineage>
</organism>
<reference evidence="1" key="2">
    <citation type="submission" date="2020-11" db="EMBL/GenBank/DDBJ databases">
        <authorList>
            <person name="McCartney M.A."/>
            <person name="Auch B."/>
            <person name="Kono T."/>
            <person name="Mallez S."/>
            <person name="Becker A."/>
            <person name="Gohl D.M."/>
            <person name="Silverstein K.A.T."/>
            <person name="Koren S."/>
            <person name="Bechman K.B."/>
            <person name="Herman A."/>
            <person name="Abrahante J.E."/>
            <person name="Garbe J."/>
        </authorList>
    </citation>
    <scope>NUCLEOTIDE SEQUENCE</scope>
    <source>
        <strain evidence="1">Duluth1</strain>
        <tissue evidence="1">Whole animal</tissue>
    </source>
</reference>
<accession>A0A9D3YWU1</accession>
<sequence>MDFVWDFIVSESAVAPTMYKYAIKPPTTFTDTSYPVDGRVFAAVCIPTPLLLQLFLLECDFICLQL</sequence>
<dbReference type="AlphaFoldDB" id="A0A9D3YWU1"/>
<proteinExistence type="predicted"/>
<gene>
    <name evidence="1" type="ORF">DPMN_065627</name>
</gene>
<dbReference type="EMBL" id="JAIWYP010000014">
    <property type="protein sequence ID" value="KAH3706242.1"/>
    <property type="molecule type" value="Genomic_DNA"/>
</dbReference>
<name>A0A9D3YWU1_DREPO</name>
<protein>
    <submittedName>
        <fullName evidence="1">Uncharacterized protein</fullName>
    </submittedName>
</protein>
<evidence type="ECO:0000313" key="2">
    <source>
        <dbReference type="Proteomes" id="UP000828390"/>
    </source>
</evidence>
<comment type="caution">
    <text evidence="1">The sequence shown here is derived from an EMBL/GenBank/DDBJ whole genome shotgun (WGS) entry which is preliminary data.</text>
</comment>